<organism evidence="20 21">
    <name type="scientific">Bacillus spongiae</name>
    <dbReference type="NCBI Taxonomy" id="2683610"/>
    <lineage>
        <taxon>Bacteria</taxon>
        <taxon>Bacillati</taxon>
        <taxon>Bacillota</taxon>
        <taxon>Bacilli</taxon>
        <taxon>Bacillales</taxon>
        <taxon>Bacillaceae</taxon>
        <taxon>Bacillus</taxon>
    </lineage>
</organism>
<evidence type="ECO:0000256" key="13">
    <source>
        <dbReference type="ARBA" id="ARBA00023027"/>
    </source>
</evidence>
<protein>
    <recommendedName>
        <fullName evidence="7 17">3-dehydroquinate synthase</fullName>
        <shortName evidence="17">DHQS</shortName>
        <ecNumber evidence="6 17">4.2.3.4</ecNumber>
    </recommendedName>
</protein>
<evidence type="ECO:0000259" key="19">
    <source>
        <dbReference type="Pfam" id="PF24621"/>
    </source>
</evidence>
<keyword evidence="15 17" id="KW-0456">Lyase</keyword>
<dbReference type="CDD" id="cd08195">
    <property type="entry name" value="DHQS"/>
    <property type="match status" value="1"/>
</dbReference>
<dbReference type="InterPro" id="IPR050071">
    <property type="entry name" value="Dehydroquinate_synthase"/>
</dbReference>
<dbReference type="SUPFAM" id="SSF56796">
    <property type="entry name" value="Dehydroquinate synthase-like"/>
    <property type="match status" value="1"/>
</dbReference>
<dbReference type="Pfam" id="PF24621">
    <property type="entry name" value="DHQS_C"/>
    <property type="match status" value="1"/>
</dbReference>
<comment type="caution">
    <text evidence="20">The sequence shown here is derived from an EMBL/GenBank/DDBJ whole genome shotgun (WGS) entry which is preliminary data.</text>
</comment>
<evidence type="ECO:0000256" key="10">
    <source>
        <dbReference type="ARBA" id="ARBA00022723"/>
    </source>
</evidence>
<feature type="binding site" evidence="17">
    <location>
        <position position="140"/>
    </location>
    <ligand>
        <name>NAD(+)</name>
        <dbReference type="ChEBI" id="CHEBI:57540"/>
    </ligand>
</feature>
<comment type="catalytic activity">
    <reaction evidence="1 17">
        <text>7-phospho-2-dehydro-3-deoxy-D-arabino-heptonate = 3-dehydroquinate + phosphate</text>
        <dbReference type="Rhea" id="RHEA:21968"/>
        <dbReference type="ChEBI" id="CHEBI:32364"/>
        <dbReference type="ChEBI" id="CHEBI:43474"/>
        <dbReference type="ChEBI" id="CHEBI:58394"/>
        <dbReference type="EC" id="4.2.3.4"/>
    </reaction>
</comment>
<name>A0ABU8HD48_9BACI</name>
<dbReference type="InterPro" id="IPR016037">
    <property type="entry name" value="DHQ_synth_AroB"/>
</dbReference>
<evidence type="ECO:0000313" key="20">
    <source>
        <dbReference type="EMBL" id="MEI5907192.1"/>
    </source>
</evidence>
<sequence length="362" mass="40222">MKELIIQTPSKSYPVYLGYGAIASLSHILNKGAYSSILLVADEVVFHLHGETVLRHLPTNIPTHICKVPSGEQAKSFSVYEETISVALKKKVDRKAVVVALGGGAIGDMAGFVASTYMRGIAFIQVPSTILAHDSAVGGKVAINHPLGKNMVGQFYQPEAVIYDLDFLTSLPEKEIKSGLSEVIKHSLIADSTFYNQLLSKRNLSEFSGEFLEEILYKGIQIKNTIVSQDERENNIRAFLNFGHTFGHALEKHGNYKTFSHGEAVMIGMVYALRLSQMQGNLVFDFSGFLKWIHQLGYSLKIPPYSFESLLETMKLDKKAEKGHPKFVLLKEIGSPIIEEVHTNKLEEAFQFLKTKVQESGE</sequence>
<evidence type="ECO:0000256" key="4">
    <source>
        <dbReference type="ARBA" id="ARBA00004661"/>
    </source>
</evidence>
<evidence type="ECO:0000256" key="12">
    <source>
        <dbReference type="ARBA" id="ARBA00022833"/>
    </source>
</evidence>
<evidence type="ECO:0000256" key="9">
    <source>
        <dbReference type="ARBA" id="ARBA00022605"/>
    </source>
</evidence>
<evidence type="ECO:0000259" key="18">
    <source>
        <dbReference type="Pfam" id="PF01761"/>
    </source>
</evidence>
<evidence type="ECO:0000256" key="7">
    <source>
        <dbReference type="ARBA" id="ARBA00017684"/>
    </source>
</evidence>
<dbReference type="GO" id="GO:0003856">
    <property type="term" value="F:3-dehydroquinate synthase activity"/>
    <property type="evidence" value="ECO:0007669"/>
    <property type="project" value="UniProtKB-EC"/>
</dbReference>
<evidence type="ECO:0000313" key="21">
    <source>
        <dbReference type="Proteomes" id="UP001312865"/>
    </source>
</evidence>
<comment type="caution">
    <text evidence="17">Lacks conserved residue(s) required for the propagation of feature annotation.</text>
</comment>
<gene>
    <name evidence="17 20" type="primary">aroB</name>
    <name evidence="20" type="ORF">WAK64_08995</name>
</gene>
<dbReference type="PANTHER" id="PTHR43622">
    <property type="entry name" value="3-DEHYDROQUINATE SYNTHASE"/>
    <property type="match status" value="1"/>
</dbReference>
<feature type="binding site" evidence="17">
    <location>
        <begin position="70"/>
        <end position="75"/>
    </location>
    <ligand>
        <name>NAD(+)</name>
        <dbReference type="ChEBI" id="CHEBI:57540"/>
    </ligand>
</feature>
<dbReference type="EMBL" id="JBBAXC010000006">
    <property type="protein sequence ID" value="MEI5907192.1"/>
    <property type="molecule type" value="Genomic_DNA"/>
</dbReference>
<evidence type="ECO:0000256" key="1">
    <source>
        <dbReference type="ARBA" id="ARBA00001393"/>
    </source>
</evidence>
<keyword evidence="11 17" id="KW-0547">Nucleotide-binding</keyword>
<dbReference type="HAMAP" id="MF_00110">
    <property type="entry name" value="DHQ_synthase"/>
    <property type="match status" value="1"/>
</dbReference>
<evidence type="ECO:0000256" key="14">
    <source>
        <dbReference type="ARBA" id="ARBA00023141"/>
    </source>
</evidence>
<dbReference type="EC" id="4.2.3.4" evidence="6 17"/>
<feature type="binding site" evidence="17">
    <location>
        <position position="182"/>
    </location>
    <ligand>
        <name>Zn(2+)</name>
        <dbReference type="ChEBI" id="CHEBI:29105"/>
    </ligand>
</feature>
<comment type="subcellular location">
    <subcellularLocation>
        <location evidence="3 17">Cytoplasm</location>
    </subcellularLocation>
</comment>
<evidence type="ECO:0000256" key="5">
    <source>
        <dbReference type="ARBA" id="ARBA00005412"/>
    </source>
</evidence>
<dbReference type="InterPro" id="IPR030960">
    <property type="entry name" value="DHQS/DOIS_N"/>
</dbReference>
<keyword evidence="10 17" id="KW-0479">Metal-binding</keyword>
<feature type="domain" description="3-dehydroquinate synthase C-terminal" evidence="19">
    <location>
        <begin position="179"/>
        <end position="320"/>
    </location>
</feature>
<keyword evidence="9 17" id="KW-0028">Amino-acid biosynthesis</keyword>
<accession>A0ABU8HD48</accession>
<comment type="cofactor">
    <cofactor evidence="2 17">
        <name>NAD(+)</name>
        <dbReference type="ChEBI" id="CHEBI:57540"/>
    </cofactor>
</comment>
<evidence type="ECO:0000256" key="3">
    <source>
        <dbReference type="ARBA" id="ARBA00004496"/>
    </source>
</evidence>
<comment type="pathway">
    <text evidence="4 17">Metabolic intermediate biosynthesis; chorismate biosynthesis; chorismate from D-erythrose 4-phosphate and phosphoenolpyruvate: step 2/7.</text>
</comment>
<feature type="binding site" evidence="17">
    <location>
        <position position="261"/>
    </location>
    <ligand>
        <name>Zn(2+)</name>
        <dbReference type="ChEBI" id="CHEBI:29105"/>
    </ligand>
</feature>
<evidence type="ECO:0000256" key="11">
    <source>
        <dbReference type="ARBA" id="ARBA00022741"/>
    </source>
</evidence>
<feature type="binding site" evidence="17">
    <location>
        <position position="244"/>
    </location>
    <ligand>
        <name>Zn(2+)</name>
        <dbReference type="ChEBI" id="CHEBI:29105"/>
    </ligand>
</feature>
<dbReference type="PANTHER" id="PTHR43622:SF7">
    <property type="entry name" value="3-DEHYDROQUINATE SYNTHASE, CHLOROPLASTIC"/>
    <property type="match status" value="1"/>
</dbReference>
<evidence type="ECO:0000256" key="2">
    <source>
        <dbReference type="ARBA" id="ARBA00001911"/>
    </source>
</evidence>
<keyword evidence="14 17" id="KW-0057">Aromatic amino acid biosynthesis</keyword>
<keyword evidence="12 17" id="KW-0862">Zinc</keyword>
<dbReference type="Gene3D" id="3.40.50.1970">
    <property type="match status" value="1"/>
</dbReference>
<feature type="domain" description="3-dehydroquinate synthase N-terminal" evidence="18">
    <location>
        <begin position="66"/>
        <end position="177"/>
    </location>
</feature>
<comment type="function">
    <text evidence="17">Catalyzes the conversion of 3-deoxy-D-arabino-heptulosonate 7-phosphate (DAHP) to dehydroquinate (DHQ).</text>
</comment>
<dbReference type="Pfam" id="PF01761">
    <property type="entry name" value="DHQ_synthase"/>
    <property type="match status" value="1"/>
</dbReference>
<evidence type="ECO:0000256" key="16">
    <source>
        <dbReference type="ARBA" id="ARBA00023285"/>
    </source>
</evidence>
<comment type="cofactor">
    <cofactor evidence="17">
        <name>Co(2+)</name>
        <dbReference type="ChEBI" id="CHEBI:48828"/>
    </cofactor>
    <cofactor evidence="17">
        <name>Zn(2+)</name>
        <dbReference type="ChEBI" id="CHEBI:29105"/>
    </cofactor>
    <text evidence="17">Binds 1 divalent metal cation per subunit. Can use either Co(2+) or Zn(2+).</text>
</comment>
<dbReference type="PIRSF" id="PIRSF001455">
    <property type="entry name" value="DHQ_synth"/>
    <property type="match status" value="1"/>
</dbReference>
<dbReference type="InterPro" id="IPR056179">
    <property type="entry name" value="DHQS_C"/>
</dbReference>
<evidence type="ECO:0000256" key="8">
    <source>
        <dbReference type="ARBA" id="ARBA00022490"/>
    </source>
</evidence>
<evidence type="ECO:0000256" key="6">
    <source>
        <dbReference type="ARBA" id="ARBA00013031"/>
    </source>
</evidence>
<reference evidence="20 21" key="1">
    <citation type="journal article" date="2018" name="J. Microbiol.">
        <title>Bacillus spongiae sp. nov., isolated from sponge of Jeju Island.</title>
        <authorList>
            <person name="Lee G.E."/>
            <person name="Im W.T."/>
            <person name="Park J.S."/>
        </authorList>
    </citation>
    <scope>NUCLEOTIDE SEQUENCE [LARGE SCALE GENOMIC DNA]</scope>
    <source>
        <strain evidence="20 21">135PIL107-10</strain>
    </source>
</reference>
<feature type="binding site" evidence="17">
    <location>
        <position position="149"/>
    </location>
    <ligand>
        <name>NAD(+)</name>
        <dbReference type="ChEBI" id="CHEBI:57540"/>
    </ligand>
</feature>
<dbReference type="RefSeq" id="WP_336586629.1">
    <property type="nucleotide sequence ID" value="NZ_JBBAXC010000006.1"/>
</dbReference>
<evidence type="ECO:0000256" key="17">
    <source>
        <dbReference type="HAMAP-Rule" id="MF_00110"/>
    </source>
</evidence>
<keyword evidence="16 17" id="KW-0170">Cobalt</keyword>
<dbReference type="InterPro" id="IPR030963">
    <property type="entry name" value="DHQ_synth_fam"/>
</dbReference>
<keyword evidence="8 17" id="KW-0963">Cytoplasm</keyword>
<comment type="similarity">
    <text evidence="5 17">Belongs to the sugar phosphate cyclases superfamily. Dehydroquinate synthase family.</text>
</comment>
<dbReference type="Proteomes" id="UP001312865">
    <property type="component" value="Unassembled WGS sequence"/>
</dbReference>
<dbReference type="Gene3D" id="1.20.1090.10">
    <property type="entry name" value="Dehydroquinate synthase-like - alpha domain"/>
    <property type="match status" value="1"/>
</dbReference>
<evidence type="ECO:0000256" key="15">
    <source>
        <dbReference type="ARBA" id="ARBA00023239"/>
    </source>
</evidence>
<feature type="binding site" evidence="17">
    <location>
        <begin position="104"/>
        <end position="108"/>
    </location>
    <ligand>
        <name>NAD(+)</name>
        <dbReference type="ChEBI" id="CHEBI:57540"/>
    </ligand>
</feature>
<keyword evidence="13 17" id="KW-0520">NAD</keyword>
<dbReference type="NCBIfam" id="TIGR01357">
    <property type="entry name" value="aroB"/>
    <property type="match status" value="1"/>
</dbReference>
<proteinExistence type="inferred from homology"/>
<keyword evidence="21" id="KW-1185">Reference proteome</keyword>